<dbReference type="EMBL" id="KY706108">
    <property type="protein sequence ID" value="ASK37346.1"/>
    <property type="molecule type" value="Genomic_DNA"/>
</dbReference>
<sequence length="52" mass="6332">MHPIKNNRHPGKCLLCSALLALFQYHDRNIFRVRYEVINHKHLLFIRKILHL</sequence>
<dbReference type="AlphaFoldDB" id="A0A288XFM2"/>
<organism evidence="1">
    <name type="scientific">Escherichia coli</name>
    <dbReference type="NCBI Taxonomy" id="562"/>
    <lineage>
        <taxon>Bacteria</taxon>
        <taxon>Pseudomonadati</taxon>
        <taxon>Pseudomonadota</taxon>
        <taxon>Gammaproteobacteria</taxon>
        <taxon>Enterobacterales</taxon>
        <taxon>Enterobacteriaceae</taxon>
        <taxon>Escherichia</taxon>
    </lineage>
</organism>
<geneLocation type="plasmid" evidence="1">
    <name>ESBL20150001</name>
</geneLocation>
<keyword evidence="1" id="KW-0614">Plasmid</keyword>
<proteinExistence type="predicted"/>
<evidence type="ECO:0000313" key="1">
    <source>
        <dbReference type="EMBL" id="ASK37346.1"/>
    </source>
</evidence>
<reference evidence="1" key="1">
    <citation type="submission" date="2017-03" db="EMBL/GenBank/DDBJ databases">
        <title>Emergence of Enteroaggreggative Eschericia coli ST131 clones causing extra-intestinal infections.</title>
        <authorList>
            <person name="Boll E.J."/>
            <person name="Stegger M."/>
            <person name="Hasman H."/>
            <person name="Roer L."/>
            <person name="Overballe-Petersne S."/>
            <person name="Ng K."/>
            <person name="Scheutz F."/>
            <person name="Hammerum A.M."/>
            <person name="Hansen F."/>
            <person name="Hansen D.S."/>
            <person name="Price L.B."/>
            <person name="Johnson J.R."/>
            <person name="Struve C."/>
            <person name="Olesen B."/>
        </authorList>
    </citation>
    <scope>NUCLEOTIDE SEQUENCE</scope>
    <source>
        <strain evidence="1">PAA-ST131</strain>
        <plasmid evidence="1">ESBL20150001</plasmid>
    </source>
</reference>
<protein>
    <submittedName>
        <fullName evidence="1">Uncharacterized protein</fullName>
    </submittedName>
</protein>
<accession>A0A288XFM2</accession>
<name>A0A288XFM2_ECOLX</name>